<sequence length="220" mass="25263">MNKNILIVVAHADDEVLGCGATISKHIRNKDNVSILVLTDSSSAQGKDINIRHNEFLKAMNILGVEDFKKLDYKDNRLDSYDLVDIVKDIEIIKEKINPDIVYTHSYNDLNLDHQITNKAVLTAFRPLPNYKKCNIFAFDIPSSIEYQSVYHLRTNPNYYNTIDEIDLKIKIQAMMAYETELHPFPHPRSIENLEISAKKEGTMCGEALAESFYIERLIN</sequence>
<organism evidence="1 2">
    <name type="scientific">Halobacteriovorax vibrionivorans</name>
    <dbReference type="NCBI Taxonomy" id="2152716"/>
    <lineage>
        <taxon>Bacteria</taxon>
        <taxon>Pseudomonadati</taxon>
        <taxon>Bdellovibrionota</taxon>
        <taxon>Bacteriovoracia</taxon>
        <taxon>Bacteriovoracales</taxon>
        <taxon>Halobacteriovoraceae</taxon>
        <taxon>Halobacteriovorax</taxon>
    </lineage>
</organism>
<dbReference type="Gene3D" id="3.40.50.10320">
    <property type="entry name" value="LmbE-like"/>
    <property type="match status" value="1"/>
</dbReference>
<keyword evidence="2" id="KW-1185">Reference proteome</keyword>
<protein>
    <submittedName>
        <fullName evidence="1">PIG-L family deacetylase</fullName>
    </submittedName>
</protein>
<dbReference type="PANTHER" id="PTHR12993">
    <property type="entry name" value="N-ACETYLGLUCOSAMINYL-PHOSPHATIDYLINOSITOL DE-N-ACETYLASE-RELATED"/>
    <property type="match status" value="1"/>
</dbReference>
<dbReference type="RefSeq" id="WP_114705762.1">
    <property type="nucleotide sequence ID" value="NZ_QDKL01000001.1"/>
</dbReference>
<proteinExistence type="predicted"/>
<name>A0ABY0ILQ6_9BACT</name>
<evidence type="ECO:0000313" key="1">
    <source>
        <dbReference type="EMBL" id="RZF22816.1"/>
    </source>
</evidence>
<accession>A0ABY0ILQ6</accession>
<dbReference type="InterPro" id="IPR003737">
    <property type="entry name" value="GlcNAc_PI_deacetylase-related"/>
</dbReference>
<dbReference type="PANTHER" id="PTHR12993:SF11">
    <property type="entry name" value="N-ACETYLGLUCOSAMINYL-PHOSPHATIDYLINOSITOL DE-N-ACETYLASE"/>
    <property type="match status" value="1"/>
</dbReference>
<dbReference type="SUPFAM" id="SSF102588">
    <property type="entry name" value="LmbE-like"/>
    <property type="match status" value="1"/>
</dbReference>
<evidence type="ECO:0000313" key="2">
    <source>
        <dbReference type="Proteomes" id="UP000443582"/>
    </source>
</evidence>
<reference evidence="2" key="1">
    <citation type="journal article" date="2019" name="Int. J. Syst. Evol. Microbiol.">
        <title>Halobacteriovorax valvorus sp. nov., a novel prokaryotic predator isolated from coastal seawater of China.</title>
        <authorList>
            <person name="Chen M.-X."/>
        </authorList>
    </citation>
    <scope>NUCLEOTIDE SEQUENCE [LARGE SCALE GENOMIC DNA]</scope>
    <source>
        <strain evidence="2">BL9</strain>
    </source>
</reference>
<dbReference type="Pfam" id="PF02585">
    <property type="entry name" value="PIG-L"/>
    <property type="match status" value="1"/>
</dbReference>
<comment type="caution">
    <text evidence="1">The sequence shown here is derived from an EMBL/GenBank/DDBJ whole genome shotgun (WGS) entry which is preliminary data.</text>
</comment>
<dbReference type="EMBL" id="QDKL01000001">
    <property type="protein sequence ID" value="RZF22816.1"/>
    <property type="molecule type" value="Genomic_DNA"/>
</dbReference>
<dbReference type="Proteomes" id="UP000443582">
    <property type="component" value="Unassembled WGS sequence"/>
</dbReference>
<gene>
    <name evidence="1" type="ORF">DAY19_03320</name>
</gene>
<dbReference type="InterPro" id="IPR024078">
    <property type="entry name" value="LmbE-like_dom_sf"/>
</dbReference>